<dbReference type="InterPro" id="IPR033873">
    <property type="entry name" value="CND41-like"/>
</dbReference>
<protein>
    <submittedName>
        <fullName evidence="10">Protein ASPARTIC PROTEASE IN GUARD cell 1-like</fullName>
    </submittedName>
</protein>
<dbReference type="OrthoDB" id="2747330at2759"/>
<dbReference type="InterPro" id="IPR032861">
    <property type="entry name" value="TAXi_N"/>
</dbReference>
<dbReference type="EMBL" id="KV007458">
    <property type="protein sequence ID" value="KZV31681.1"/>
    <property type="molecule type" value="Genomic_DNA"/>
</dbReference>
<evidence type="ECO:0000256" key="6">
    <source>
        <dbReference type="ARBA" id="ARBA00023157"/>
    </source>
</evidence>
<keyword evidence="3" id="KW-0732">Signal</keyword>
<dbReference type="PANTHER" id="PTHR13683">
    <property type="entry name" value="ASPARTYL PROTEASES"/>
    <property type="match status" value="1"/>
</dbReference>
<dbReference type="PROSITE" id="PS51767">
    <property type="entry name" value="PEPTIDASE_A1"/>
    <property type="match status" value="1"/>
</dbReference>
<dbReference type="Pfam" id="PF14541">
    <property type="entry name" value="TAXi_C"/>
    <property type="match status" value="1"/>
</dbReference>
<dbReference type="PANTHER" id="PTHR13683:SF750">
    <property type="entry name" value="ASPARTYL PROTEASE AED1"/>
    <property type="match status" value="1"/>
</dbReference>
<comment type="similarity">
    <text evidence="1">Belongs to the peptidase A1 family.</text>
</comment>
<name>A0A2Z7BI72_9LAMI</name>
<dbReference type="Gene3D" id="2.40.70.10">
    <property type="entry name" value="Acid Proteases"/>
    <property type="match status" value="2"/>
</dbReference>
<dbReference type="Pfam" id="PF14543">
    <property type="entry name" value="TAXi_N"/>
    <property type="match status" value="1"/>
</dbReference>
<feature type="domain" description="Peptidase A1" evidence="9">
    <location>
        <begin position="76"/>
        <end position="413"/>
    </location>
</feature>
<dbReference type="AlphaFoldDB" id="A0A2Z7BI72"/>
<keyword evidence="4" id="KW-0064">Aspartyl protease</keyword>
<dbReference type="GO" id="GO:0004190">
    <property type="term" value="F:aspartic-type endopeptidase activity"/>
    <property type="evidence" value="ECO:0007669"/>
    <property type="project" value="UniProtKB-KW"/>
</dbReference>
<dbReference type="CDD" id="cd05472">
    <property type="entry name" value="cnd41_like"/>
    <property type="match status" value="1"/>
</dbReference>
<organism evidence="10 11">
    <name type="scientific">Dorcoceras hygrometricum</name>
    <dbReference type="NCBI Taxonomy" id="472368"/>
    <lineage>
        <taxon>Eukaryota</taxon>
        <taxon>Viridiplantae</taxon>
        <taxon>Streptophyta</taxon>
        <taxon>Embryophyta</taxon>
        <taxon>Tracheophyta</taxon>
        <taxon>Spermatophyta</taxon>
        <taxon>Magnoliopsida</taxon>
        <taxon>eudicotyledons</taxon>
        <taxon>Gunneridae</taxon>
        <taxon>Pentapetalae</taxon>
        <taxon>asterids</taxon>
        <taxon>lamiids</taxon>
        <taxon>Lamiales</taxon>
        <taxon>Gesneriaceae</taxon>
        <taxon>Didymocarpoideae</taxon>
        <taxon>Trichosporeae</taxon>
        <taxon>Loxocarpinae</taxon>
        <taxon>Dorcoceras</taxon>
    </lineage>
</organism>
<dbReference type="InterPro" id="IPR001461">
    <property type="entry name" value="Aspartic_peptidase_A1"/>
</dbReference>
<dbReference type="InterPro" id="IPR021109">
    <property type="entry name" value="Peptidase_aspartic_dom_sf"/>
</dbReference>
<evidence type="ECO:0000256" key="2">
    <source>
        <dbReference type="ARBA" id="ARBA00022670"/>
    </source>
</evidence>
<evidence type="ECO:0000313" key="10">
    <source>
        <dbReference type="EMBL" id="KZV31681.1"/>
    </source>
</evidence>
<evidence type="ECO:0000256" key="4">
    <source>
        <dbReference type="ARBA" id="ARBA00022750"/>
    </source>
</evidence>
<reference evidence="10 11" key="1">
    <citation type="journal article" date="2015" name="Proc. Natl. Acad. Sci. U.S.A.">
        <title>The resurrection genome of Boea hygrometrica: A blueprint for survival of dehydration.</title>
        <authorList>
            <person name="Xiao L."/>
            <person name="Yang G."/>
            <person name="Zhang L."/>
            <person name="Yang X."/>
            <person name="Zhao S."/>
            <person name="Ji Z."/>
            <person name="Zhou Q."/>
            <person name="Hu M."/>
            <person name="Wang Y."/>
            <person name="Chen M."/>
            <person name="Xu Y."/>
            <person name="Jin H."/>
            <person name="Xiao X."/>
            <person name="Hu G."/>
            <person name="Bao F."/>
            <person name="Hu Y."/>
            <person name="Wan P."/>
            <person name="Li L."/>
            <person name="Deng X."/>
            <person name="Kuang T."/>
            <person name="Xiang C."/>
            <person name="Zhu J.K."/>
            <person name="Oliver M.J."/>
            <person name="He Y."/>
        </authorList>
    </citation>
    <scope>NUCLEOTIDE SEQUENCE [LARGE SCALE GENOMIC DNA]</scope>
    <source>
        <strain evidence="11">cv. XS01</strain>
    </source>
</reference>
<evidence type="ECO:0000256" key="8">
    <source>
        <dbReference type="SAM" id="MobiDB-lite"/>
    </source>
</evidence>
<feature type="active site" evidence="7">
    <location>
        <position position="94"/>
    </location>
</feature>
<dbReference type="FunFam" id="2.40.70.10:FF:000021">
    <property type="entry name" value="Aspartyl protease AED1"/>
    <property type="match status" value="1"/>
</dbReference>
<dbReference type="SUPFAM" id="SSF50630">
    <property type="entry name" value="Acid proteases"/>
    <property type="match status" value="1"/>
</dbReference>
<evidence type="ECO:0000313" key="11">
    <source>
        <dbReference type="Proteomes" id="UP000250235"/>
    </source>
</evidence>
<keyword evidence="6" id="KW-1015">Disulfide bond</keyword>
<dbReference type="Proteomes" id="UP000250235">
    <property type="component" value="Unassembled WGS sequence"/>
</dbReference>
<evidence type="ECO:0000256" key="7">
    <source>
        <dbReference type="PIRSR" id="PIRSR601461-1"/>
    </source>
</evidence>
<dbReference type="InterPro" id="IPR032799">
    <property type="entry name" value="TAXi_C"/>
</dbReference>
<dbReference type="FunFam" id="2.40.70.10:FF:000013">
    <property type="entry name" value="Aspartyl protease AED1"/>
    <property type="match status" value="1"/>
</dbReference>
<dbReference type="GO" id="GO:0006508">
    <property type="term" value="P:proteolysis"/>
    <property type="evidence" value="ECO:0007669"/>
    <property type="project" value="UniProtKB-KW"/>
</dbReference>
<feature type="region of interest" description="Disordered" evidence="8">
    <location>
        <begin position="1"/>
        <end position="21"/>
    </location>
</feature>
<accession>A0A2Z7BI72</accession>
<sequence>MKVFHRHGPCSRLGPDTNAASTTTQSLNEILALDQWRVDGIHVRTNSNTHKDQDQTTEKKVSVPVKSGKSLGSGNYIVTIGLGTPPKTVSLVFDTASDLTWTQCQPCARYCYQQQDPIFNPSASSSYSNVSCGSAQCSQLSSATGNSPGCSSGATCIYLLSYGDRSFTVGFLSRDKITISPTDVFPDFVFGCGQNNQGLFGNTAGVIGLGRDPLSLVSQTSRKYGKFFSYCLPSTSSSTGHLAFGKNGVPKNSKFTPFASSRIASFYYIDIIAISVGGHQLPISSSIFKTGGSIIDSGTVITRLPPAAYSILSSVFQQGMKKYKRAPAFSLLDTCYDFGNLTTVAIPTIAFTFGGNVKVDLEPPGILVAVSSSIACLAFAGNSAASDVTIFGNTQQKTIEVVYDVDGGKLGFSPNGCS</sequence>
<keyword evidence="2 10" id="KW-0645">Protease</keyword>
<dbReference type="InterPro" id="IPR033121">
    <property type="entry name" value="PEPTIDASE_A1"/>
</dbReference>
<evidence type="ECO:0000256" key="3">
    <source>
        <dbReference type="ARBA" id="ARBA00022729"/>
    </source>
</evidence>
<evidence type="ECO:0000256" key="5">
    <source>
        <dbReference type="ARBA" id="ARBA00022801"/>
    </source>
</evidence>
<keyword evidence="5" id="KW-0378">Hydrolase</keyword>
<dbReference type="PRINTS" id="PR00792">
    <property type="entry name" value="PEPSIN"/>
</dbReference>
<feature type="active site" evidence="7">
    <location>
        <position position="296"/>
    </location>
</feature>
<gene>
    <name evidence="10" type="ORF">F511_00485</name>
</gene>
<evidence type="ECO:0000256" key="1">
    <source>
        <dbReference type="ARBA" id="ARBA00007447"/>
    </source>
</evidence>
<proteinExistence type="inferred from homology"/>
<keyword evidence="11" id="KW-1185">Reference proteome</keyword>
<evidence type="ECO:0000259" key="9">
    <source>
        <dbReference type="PROSITE" id="PS51767"/>
    </source>
</evidence>